<name>A0ABU9ZU55_9HYPH</name>
<proteinExistence type="predicted"/>
<protein>
    <submittedName>
        <fullName evidence="1">Uncharacterized protein</fullName>
    </submittedName>
</protein>
<accession>A0ABU9ZU55</accession>
<comment type="caution">
    <text evidence="1">The sequence shown here is derived from an EMBL/GenBank/DDBJ whole genome shotgun (WGS) entry which is preliminary data.</text>
</comment>
<gene>
    <name evidence="1" type="ORF">PUR29_14160</name>
</gene>
<reference evidence="1 2" key="1">
    <citation type="journal article" date="2023" name="PLoS ONE">
        <title>Complete genome assembly of Hawai'i environmental nontuberculous mycobacteria reveals unexpected co-isolation with methylobacteria.</title>
        <authorList>
            <person name="Hendrix J."/>
            <person name="Epperson L.E."/>
            <person name="Tong E.I."/>
            <person name="Chan Y.L."/>
            <person name="Hasan N.A."/>
            <person name="Dawrs S.N."/>
            <person name="Norton G.J."/>
            <person name="Virdi R."/>
            <person name="Crooks J.L."/>
            <person name="Chan E.D."/>
            <person name="Honda J.R."/>
            <person name="Strong M."/>
        </authorList>
    </citation>
    <scope>NUCLEOTIDE SEQUENCE [LARGE SCALE GENOMIC DNA]</scope>
    <source>
        <strain evidence="1 2">NJH_HI04-1</strain>
    </source>
</reference>
<dbReference type="Proteomes" id="UP001407347">
    <property type="component" value="Unassembled WGS sequence"/>
</dbReference>
<organism evidence="1 2">
    <name type="scientific">Methylobacterium ajmalii</name>
    <dbReference type="NCBI Taxonomy" id="2738439"/>
    <lineage>
        <taxon>Bacteria</taxon>
        <taxon>Pseudomonadati</taxon>
        <taxon>Pseudomonadota</taxon>
        <taxon>Alphaproteobacteria</taxon>
        <taxon>Hyphomicrobiales</taxon>
        <taxon>Methylobacteriaceae</taxon>
        <taxon>Methylobacterium</taxon>
    </lineage>
</organism>
<dbReference type="EMBL" id="JAQYXP010000002">
    <property type="protein sequence ID" value="MEN3234741.1"/>
    <property type="molecule type" value="Genomic_DNA"/>
</dbReference>
<dbReference type="RefSeq" id="WP_346013044.1">
    <property type="nucleotide sequence ID" value="NZ_JAQYXP010000002.1"/>
</dbReference>
<sequence>MGVRDWVTTPARNASVDPAIQSADGASGREFPLSIRGVMAGVAALALDQGGGLRTGGGGNSYVVNTASGLRTPRAGISILVEVDRANTDAATLNVDGTGPLPWLDMAGAQIPAGALQPAAILRATWSDTRGAWVTDVLGGLTAAALGVAMRLWWLSLPEDPRGLGPNAPYRNNGVVSWTSPTNPAFTIDSPEGRRLYLQLLKEALPTSPDGLEGGQPWLNAGVISFVPDDWVNPPPLAPDSPEGVRARLRVIRDALPTKPDGLQPGDPWLNNDTIAFVPQP</sequence>
<evidence type="ECO:0000313" key="1">
    <source>
        <dbReference type="EMBL" id="MEN3234741.1"/>
    </source>
</evidence>
<keyword evidence="2" id="KW-1185">Reference proteome</keyword>
<evidence type="ECO:0000313" key="2">
    <source>
        <dbReference type="Proteomes" id="UP001407347"/>
    </source>
</evidence>